<protein>
    <submittedName>
        <fullName evidence="2">Unannotated protein</fullName>
    </submittedName>
</protein>
<dbReference type="PANTHER" id="PTHR34406">
    <property type="entry name" value="PROTEIN YCEI"/>
    <property type="match status" value="1"/>
</dbReference>
<name>A0A6J6DUN9_9ZZZZ</name>
<feature type="domain" description="Lipid/polyisoprenoid-binding YceI-like" evidence="1">
    <location>
        <begin position="18"/>
        <end position="185"/>
    </location>
</feature>
<gene>
    <name evidence="2" type="ORF">UFOPK1493_02201</name>
</gene>
<dbReference type="EMBL" id="CAEZSR010000083">
    <property type="protein sequence ID" value="CAB4567852.1"/>
    <property type="molecule type" value="Genomic_DNA"/>
</dbReference>
<dbReference type="AlphaFoldDB" id="A0A6J6DUN9"/>
<dbReference type="InterPro" id="IPR007372">
    <property type="entry name" value="Lipid/polyisoprenoid-bd_YceI"/>
</dbReference>
<dbReference type="Gene3D" id="2.40.128.110">
    <property type="entry name" value="Lipid/polyisoprenoid-binding, YceI-like"/>
    <property type="match status" value="1"/>
</dbReference>
<sequence>MSTDTTSSTVPQALTPGTWNVDPSHSSVAFVARHLMVSKVRGAFAGFSGTLTIADDPLASKVEATVDASTVDTGDANRDGHLASPDFFDVAQYPTWNLVSTSIVPAGDDYRLTADLTIKGVTRSVVFDLEFEGVAVDPWGNTKAGFTASTEISRKDFGLEWNVALEAGGVLVGDKVKIQLDIQAVKA</sequence>
<dbReference type="PANTHER" id="PTHR34406:SF1">
    <property type="entry name" value="PROTEIN YCEI"/>
    <property type="match status" value="1"/>
</dbReference>
<proteinExistence type="predicted"/>
<reference evidence="2" key="1">
    <citation type="submission" date="2020-05" db="EMBL/GenBank/DDBJ databases">
        <authorList>
            <person name="Chiriac C."/>
            <person name="Salcher M."/>
            <person name="Ghai R."/>
            <person name="Kavagutti S V."/>
        </authorList>
    </citation>
    <scope>NUCLEOTIDE SEQUENCE</scope>
</reference>
<evidence type="ECO:0000313" key="2">
    <source>
        <dbReference type="EMBL" id="CAB4567852.1"/>
    </source>
</evidence>
<dbReference type="InterPro" id="IPR036761">
    <property type="entry name" value="TTHA0802/YceI-like_sf"/>
</dbReference>
<evidence type="ECO:0000259" key="1">
    <source>
        <dbReference type="SMART" id="SM00867"/>
    </source>
</evidence>
<accession>A0A6J6DUN9</accession>
<organism evidence="2">
    <name type="scientific">freshwater metagenome</name>
    <dbReference type="NCBI Taxonomy" id="449393"/>
    <lineage>
        <taxon>unclassified sequences</taxon>
        <taxon>metagenomes</taxon>
        <taxon>ecological metagenomes</taxon>
    </lineage>
</organism>
<dbReference type="SMART" id="SM00867">
    <property type="entry name" value="YceI"/>
    <property type="match status" value="1"/>
</dbReference>
<dbReference type="SUPFAM" id="SSF101874">
    <property type="entry name" value="YceI-like"/>
    <property type="match status" value="1"/>
</dbReference>
<dbReference type="Pfam" id="PF04264">
    <property type="entry name" value="YceI"/>
    <property type="match status" value="1"/>
</dbReference>